<keyword evidence="2 4" id="KW-0812">Transmembrane</keyword>
<dbReference type="RefSeq" id="XP_004339369.1">
    <property type="nucleotide sequence ID" value="XM_004339321.1"/>
</dbReference>
<accession>L8GZ18</accession>
<evidence type="ECO:0000256" key="1">
    <source>
        <dbReference type="ARBA" id="ARBA00004141"/>
    </source>
</evidence>
<evidence type="ECO:0008006" key="8">
    <source>
        <dbReference type="Google" id="ProtNLM"/>
    </source>
</evidence>
<evidence type="ECO:0000256" key="5">
    <source>
        <dbReference type="SAM" id="MobiDB-lite"/>
    </source>
</evidence>
<comment type="subcellular location">
    <subcellularLocation>
        <location evidence="1">Membrane</location>
        <topology evidence="1">Multi-pass membrane protein</topology>
    </subcellularLocation>
</comment>
<evidence type="ECO:0000313" key="6">
    <source>
        <dbReference type="EMBL" id="ELR17356.1"/>
    </source>
</evidence>
<sequence length="451" mass="49694">MNGIDSSFAAVPQSHLVAGMPPAAVLPPVIENRDPIPEELILEEDREVLQEGPNFERFRAIAITTAVTHVLATAPASTLYQRASISGRNLFRPTSISSALRTHADEFRQFHRQESFPFVLGSGLLDLCDGAVSGALLGVLVELSKVGWVVMTLGDEVTFEETNNNQQQQPVPTLAQRVKHLLYFGVSNAACFAAAAALCLPLHIANFQVRHHIWRGWRPGVFPLAQYYKALPTLSVEYQFMQIFNRRLRRHVYDLLGRPFSVPLATVRRLEREEKAARRLIRGKEKLVDDDDDEDDEDEGEDGVGEKKGKALQRRGKGKIGGKKNGNRKGKCSRVAGGAGCEEGEDDDEALDLADMGRELARQVGFHALTRGIAVGVTLLTSVVHMPLCTITNSILASPSSYTGPIDCAQKILAAEGWQGFYKGLFWYVLYTSDVLFLHDVWTGAELSLAD</sequence>
<dbReference type="OrthoDB" id="250329at2759"/>
<evidence type="ECO:0000313" key="7">
    <source>
        <dbReference type="Proteomes" id="UP000011083"/>
    </source>
</evidence>
<dbReference type="PROSITE" id="PS50920">
    <property type="entry name" value="SOLCAR"/>
    <property type="match status" value="1"/>
</dbReference>
<dbReference type="AlphaFoldDB" id="L8GZ18"/>
<feature type="region of interest" description="Disordered" evidence="5">
    <location>
        <begin position="288"/>
        <end position="343"/>
    </location>
</feature>
<name>L8GZ18_ACACF</name>
<organism evidence="6 7">
    <name type="scientific">Acanthamoeba castellanii (strain ATCC 30010 / Neff)</name>
    <dbReference type="NCBI Taxonomy" id="1257118"/>
    <lineage>
        <taxon>Eukaryota</taxon>
        <taxon>Amoebozoa</taxon>
        <taxon>Discosea</taxon>
        <taxon>Longamoebia</taxon>
        <taxon>Centramoebida</taxon>
        <taxon>Acanthamoebidae</taxon>
        <taxon>Acanthamoeba</taxon>
    </lineage>
</organism>
<evidence type="ECO:0000256" key="4">
    <source>
        <dbReference type="PROSITE-ProRule" id="PRU00282"/>
    </source>
</evidence>
<feature type="compositionally biased region" description="Basic residues" evidence="5">
    <location>
        <begin position="310"/>
        <end position="332"/>
    </location>
</feature>
<dbReference type="EMBL" id="KB007974">
    <property type="protein sequence ID" value="ELR17356.1"/>
    <property type="molecule type" value="Genomic_DNA"/>
</dbReference>
<dbReference type="GeneID" id="14918275"/>
<feature type="repeat" description="Solcar" evidence="4">
    <location>
        <begin position="366"/>
        <end position="449"/>
    </location>
</feature>
<reference evidence="6 7" key="1">
    <citation type="journal article" date="2013" name="Genome Biol.">
        <title>Genome of Acanthamoeba castellanii highlights extensive lateral gene transfer and early evolution of tyrosine kinase signaling.</title>
        <authorList>
            <person name="Clarke M."/>
            <person name="Lohan A.J."/>
            <person name="Liu B."/>
            <person name="Lagkouvardos I."/>
            <person name="Roy S."/>
            <person name="Zafar N."/>
            <person name="Bertelli C."/>
            <person name="Schilde C."/>
            <person name="Kianianmomeni A."/>
            <person name="Burglin T.R."/>
            <person name="Frech C."/>
            <person name="Turcotte B."/>
            <person name="Kopec K.O."/>
            <person name="Synnott J.M."/>
            <person name="Choo C."/>
            <person name="Paponov I."/>
            <person name="Finkler A."/>
            <person name="Soon Heng Tan C."/>
            <person name="Hutchins A.P."/>
            <person name="Weinmeier T."/>
            <person name="Rattei T."/>
            <person name="Chu J.S."/>
            <person name="Gimenez G."/>
            <person name="Irimia M."/>
            <person name="Rigden D.J."/>
            <person name="Fitzpatrick D.A."/>
            <person name="Lorenzo-Morales J."/>
            <person name="Bateman A."/>
            <person name="Chiu C.H."/>
            <person name="Tang P."/>
            <person name="Hegemann P."/>
            <person name="Fromm H."/>
            <person name="Raoult D."/>
            <person name="Greub G."/>
            <person name="Miranda-Saavedra D."/>
            <person name="Chen N."/>
            <person name="Nash P."/>
            <person name="Ginger M.L."/>
            <person name="Horn M."/>
            <person name="Schaap P."/>
            <person name="Caler L."/>
            <person name="Loftus B."/>
        </authorList>
    </citation>
    <scope>NUCLEOTIDE SEQUENCE [LARGE SCALE GENOMIC DNA]</scope>
    <source>
        <strain evidence="6 7">Neff</strain>
    </source>
</reference>
<dbReference type="SUPFAM" id="SSF103506">
    <property type="entry name" value="Mitochondrial carrier"/>
    <property type="match status" value="1"/>
</dbReference>
<dbReference type="Proteomes" id="UP000011083">
    <property type="component" value="Unassembled WGS sequence"/>
</dbReference>
<protein>
    <recommendedName>
        <fullName evidence="8">Carrier superfamily protein</fullName>
    </recommendedName>
</protein>
<dbReference type="InterPro" id="IPR018108">
    <property type="entry name" value="MCP_transmembrane"/>
</dbReference>
<dbReference type="GO" id="GO:0016020">
    <property type="term" value="C:membrane"/>
    <property type="evidence" value="ECO:0007669"/>
    <property type="project" value="UniProtKB-SubCell"/>
</dbReference>
<feature type="compositionally biased region" description="Acidic residues" evidence="5">
    <location>
        <begin position="288"/>
        <end position="303"/>
    </location>
</feature>
<evidence type="ECO:0000256" key="3">
    <source>
        <dbReference type="ARBA" id="ARBA00023136"/>
    </source>
</evidence>
<proteinExistence type="predicted"/>
<keyword evidence="3 4" id="KW-0472">Membrane</keyword>
<dbReference type="InterPro" id="IPR023395">
    <property type="entry name" value="MCP_dom_sf"/>
</dbReference>
<dbReference type="Gene3D" id="1.50.40.10">
    <property type="entry name" value="Mitochondrial carrier domain"/>
    <property type="match status" value="1"/>
</dbReference>
<dbReference type="VEuPathDB" id="AmoebaDB:ACA1_060940"/>
<dbReference type="KEGG" id="acan:ACA1_060940"/>
<evidence type="ECO:0000256" key="2">
    <source>
        <dbReference type="ARBA" id="ARBA00022692"/>
    </source>
</evidence>
<gene>
    <name evidence="6" type="ORF">ACA1_060940</name>
</gene>
<keyword evidence="7" id="KW-1185">Reference proteome</keyword>